<feature type="repeat" description="TPR" evidence="3">
    <location>
        <begin position="720"/>
        <end position="753"/>
    </location>
</feature>
<dbReference type="GO" id="GO:0046813">
    <property type="term" value="P:receptor-mediated virion attachment to host cell"/>
    <property type="evidence" value="ECO:0007669"/>
    <property type="project" value="TreeGrafter"/>
</dbReference>
<dbReference type="Gene3D" id="1.25.40.10">
    <property type="entry name" value="Tetratricopeptide repeat domain"/>
    <property type="match status" value="5"/>
</dbReference>
<feature type="repeat" description="TPR" evidence="3">
    <location>
        <begin position="202"/>
        <end position="235"/>
    </location>
</feature>
<dbReference type="InterPro" id="IPR019734">
    <property type="entry name" value="TPR_rpt"/>
</dbReference>
<dbReference type="Proteomes" id="UP000000683">
    <property type="component" value="Chromosome"/>
</dbReference>
<dbReference type="HOGENOM" id="CLU_007251_0_0_6"/>
<evidence type="ECO:0000313" key="5">
    <source>
        <dbReference type="Proteomes" id="UP000000683"/>
    </source>
</evidence>
<evidence type="ECO:0000256" key="1">
    <source>
        <dbReference type="ARBA" id="ARBA00022737"/>
    </source>
</evidence>
<dbReference type="OrthoDB" id="6110507at2"/>
<dbReference type="PROSITE" id="PS50005">
    <property type="entry name" value="TPR"/>
    <property type="match status" value="3"/>
</dbReference>
<dbReference type="InterPro" id="IPR011990">
    <property type="entry name" value="TPR-like_helical_dom_sf"/>
</dbReference>
<dbReference type="eggNOG" id="COG0457">
    <property type="taxonomic scope" value="Bacteria"/>
</dbReference>
<reference evidence="4 5" key="1">
    <citation type="journal article" date="2011" name="J. Bacteriol.">
        <title>Complete genome sequence of the polycyclic aromatic hydrocarbon-degrading bacterium Alteromonas sp. strain SN2.</title>
        <authorList>
            <person name="Jin H.M."/>
            <person name="Jeong H."/>
            <person name="Moon E.J."/>
            <person name="Math R.K."/>
            <person name="Lee K."/>
            <person name="Kim H.J."/>
            <person name="Jeon C.O."/>
            <person name="Oh T.K."/>
            <person name="Kim J.F."/>
        </authorList>
    </citation>
    <scope>NUCLEOTIDE SEQUENCE [LARGE SCALE GENOMIC DNA]</scope>
    <source>
        <strain evidence="5">JCM 17741 / KACC 18427 / KCTC 11700BP / SN2</strain>
    </source>
</reference>
<organism evidence="4 5">
    <name type="scientific">Alteromonas naphthalenivorans</name>
    <dbReference type="NCBI Taxonomy" id="715451"/>
    <lineage>
        <taxon>Bacteria</taxon>
        <taxon>Pseudomonadati</taxon>
        <taxon>Pseudomonadota</taxon>
        <taxon>Gammaproteobacteria</taxon>
        <taxon>Alteromonadales</taxon>
        <taxon>Alteromonadaceae</taxon>
        <taxon>Alteromonas/Salinimonas group</taxon>
        <taxon>Alteromonas</taxon>
    </lineage>
</organism>
<evidence type="ECO:0000256" key="3">
    <source>
        <dbReference type="PROSITE-ProRule" id="PRU00339"/>
    </source>
</evidence>
<dbReference type="NCBIfam" id="TIGR02917">
    <property type="entry name" value="PEP_TPR_lipo"/>
    <property type="match status" value="1"/>
</dbReference>
<feature type="repeat" description="TPR" evidence="3">
    <location>
        <begin position="482"/>
        <end position="515"/>
    </location>
</feature>
<evidence type="ECO:0000313" key="4">
    <source>
        <dbReference type="EMBL" id="AEF02445.1"/>
    </source>
</evidence>
<dbReference type="PANTHER" id="PTHR44858:SF1">
    <property type="entry name" value="UDP-N-ACETYLGLUCOSAMINE--PEPTIDE N-ACETYLGLUCOSAMINYLTRANSFERASE SPINDLY-RELATED"/>
    <property type="match status" value="1"/>
</dbReference>
<name>F5ZB10_ALTNA</name>
<dbReference type="InterPro" id="IPR014266">
    <property type="entry name" value="PEP-CTERM_TPR_PrsT"/>
</dbReference>
<keyword evidence="2 3" id="KW-0802">TPR repeat</keyword>
<dbReference type="SUPFAM" id="SSF48452">
    <property type="entry name" value="TPR-like"/>
    <property type="match status" value="4"/>
</dbReference>
<dbReference type="Pfam" id="PF14559">
    <property type="entry name" value="TPR_19"/>
    <property type="match status" value="3"/>
</dbReference>
<proteinExistence type="predicted"/>
<sequence>MDLVNNKKGFFKRALVTAIATSIFAFNSFATTSEDYEKALSAFNETAYDEAYIHLKNSLQKDPENLAAKMLMGEILLINGYLNAAELEFVEALEMGADINLLAELLGNTWLFMNKYQSIVDFTDVDKLSGDAEREWLLIRATACVRLEDSECALKDYNTIVASSPNFVPAINGLASIALQNEELVEANQLIQNAISIEPENAISWRLKGQLAYRQGDKDAATANLQKALTFNRNDPIALRNLVDLYLEAKDYDTAKLFVDEIIEDTPNDPLAILLNSWLQSRDNKEAIDNKKLKELNDFMAQLDPELITSQPMLLYISGLTNFFNNNMETAAKDFSAYLQKEPEDLQAVLMLSQVYMATQQDKQALLLLERYQEPLMENPDSALMLGDLFIRQKKSFKAERLLRNLEEKYPDEGKLQLFKIKLMAARGKQEQALSILQENLPKYTQNAGFLFTYSLMNLQAERFEPALEGANLLNKLFPDEAEVYNLKAGILIRQGQLEAAKENIEKALEQNPTLFPAKFNLAATESRLGNVDESNVLVEELLILSPQHSETLMLKAFNMTKQGYVEPAKQIYLDVLTLDPSNVGSRERLSSLYQQQGDTKNALYHLDLLLKDNFDNAEYLLRKASLLINSKQLTEAEKTLNIVRNFINDNPRDLVTYSDLIRSLGNNDLSLNAMERAYSISPENSSISLRYASLLLDLQNNTKAKSLLNGMPKAKEQTPIYWYLIGRLEANLNKDNAAVDAYLKALDVNPSFSQAFVAIYNYALNEEFVDTFLSKSRELIAENDANLLAKNLLAQYLFFIRNFEESTALYKELVENPNTLNPAEAYNRLAIMAVEDSLETAHAHANTAFELQPNSAKILDTFGHIKALRGEYETSLKLLRDAFARDANDPNIRYHLGYTLAKLGRIEEAKEELTFAVNVKRPFFKRPEAQSLLDSL</sequence>
<keyword evidence="5" id="KW-1185">Reference proteome</keyword>
<protein>
    <submittedName>
        <fullName evidence="4">Uncharacterized protein</fullName>
    </submittedName>
</protein>
<dbReference type="AlphaFoldDB" id="F5ZB10"/>
<dbReference type="GO" id="GO:0009279">
    <property type="term" value="C:cell outer membrane"/>
    <property type="evidence" value="ECO:0007669"/>
    <property type="project" value="TreeGrafter"/>
</dbReference>
<dbReference type="RefSeq" id="WP_013783386.1">
    <property type="nucleotide sequence ID" value="NC_015554.1"/>
</dbReference>
<keyword evidence="1" id="KW-0677">Repeat</keyword>
<dbReference type="InterPro" id="IPR050498">
    <property type="entry name" value="Ycf3"/>
</dbReference>
<accession>F5ZB10</accession>
<dbReference type="PANTHER" id="PTHR44858">
    <property type="entry name" value="TETRATRICOPEPTIDE REPEAT PROTEIN 6"/>
    <property type="match status" value="1"/>
</dbReference>
<dbReference type="KEGG" id="alt:ambt_04475"/>
<evidence type="ECO:0000256" key="2">
    <source>
        <dbReference type="ARBA" id="ARBA00022803"/>
    </source>
</evidence>
<dbReference type="SMART" id="SM00028">
    <property type="entry name" value="TPR"/>
    <property type="match status" value="12"/>
</dbReference>
<dbReference type="Pfam" id="PF13181">
    <property type="entry name" value="TPR_8"/>
    <property type="match status" value="1"/>
</dbReference>
<gene>
    <name evidence="4" type="ordered locus">ambt_04475</name>
</gene>
<dbReference type="Pfam" id="PF13174">
    <property type="entry name" value="TPR_6"/>
    <property type="match status" value="1"/>
</dbReference>
<dbReference type="EMBL" id="CP002339">
    <property type="protein sequence ID" value="AEF02445.1"/>
    <property type="molecule type" value="Genomic_DNA"/>
</dbReference>